<reference evidence="5 6" key="1">
    <citation type="submission" date="2016-05" db="EMBL/GenBank/DDBJ databases">
        <title>Comparative analysis of secretome profiles of manganese(II)-oxidizing ascomycete fungi.</title>
        <authorList>
            <consortium name="DOE Joint Genome Institute"/>
            <person name="Zeiner C.A."/>
            <person name="Purvine S.O."/>
            <person name="Zink E.M."/>
            <person name="Wu S."/>
            <person name="Pasa-Tolic L."/>
            <person name="Chaput D.L."/>
            <person name="Haridas S."/>
            <person name="Grigoriev I.V."/>
            <person name="Santelli C.M."/>
            <person name="Hansel C.M."/>
        </authorList>
    </citation>
    <scope>NUCLEOTIDE SEQUENCE [LARGE SCALE GENOMIC DNA]</scope>
    <source>
        <strain evidence="5 6">SRC1lrK2f</strain>
    </source>
</reference>
<evidence type="ECO:0000259" key="4">
    <source>
        <dbReference type="Pfam" id="PF10187"/>
    </source>
</evidence>
<proteinExistence type="predicted"/>
<keyword evidence="2" id="KW-0539">Nucleus</keyword>
<protein>
    <recommendedName>
        <fullName evidence="4">FAM192A/Fyv6 N-terminal domain-containing protein</fullName>
    </recommendedName>
</protein>
<evidence type="ECO:0000313" key="6">
    <source>
        <dbReference type="Proteomes" id="UP000077248"/>
    </source>
</evidence>
<dbReference type="Pfam" id="PF10187">
    <property type="entry name" value="FAM192A_Fyv6_N"/>
    <property type="match status" value="1"/>
</dbReference>
<feature type="compositionally biased region" description="Basic and acidic residues" evidence="3">
    <location>
        <begin position="89"/>
        <end position="122"/>
    </location>
</feature>
<dbReference type="RefSeq" id="XP_018379198.1">
    <property type="nucleotide sequence ID" value="XM_018532397.1"/>
</dbReference>
<sequence length="237" mass="26038">MSSGFVSGGKAGEEVERDDEWKKAQQEIEDARRAKADLAKQQDGKSLFEVLQANKDKKQAEFEEKARYKLHVALDDEEADHLDSVLQKKRQEEANVKKETFEQLDLFRRQREEAERRARGLEEESTETPQEEDAGQWAAVGRKRKKGTEAGLLKGVKLRKSSSMPEEKSSTNEVKATKQSTPDVKTNTPSTTGGSNGVKSPATSSVNATKPPAGPPSSKLGNTLSLGLGYASSDDED</sequence>
<dbReference type="GeneID" id="29117991"/>
<name>A0A177D3E7_ALTAL</name>
<evidence type="ECO:0000256" key="3">
    <source>
        <dbReference type="SAM" id="MobiDB-lite"/>
    </source>
</evidence>
<feature type="compositionally biased region" description="Acidic residues" evidence="3">
    <location>
        <begin position="123"/>
        <end position="134"/>
    </location>
</feature>
<evidence type="ECO:0000256" key="2">
    <source>
        <dbReference type="ARBA" id="ARBA00023242"/>
    </source>
</evidence>
<feature type="compositionally biased region" description="Basic and acidic residues" evidence="3">
    <location>
        <begin position="11"/>
        <end position="43"/>
    </location>
</feature>
<dbReference type="STRING" id="5599.A0A177D3E7"/>
<accession>A0A177D3E7</accession>
<dbReference type="GO" id="GO:0005634">
    <property type="term" value="C:nucleus"/>
    <property type="evidence" value="ECO:0007669"/>
    <property type="project" value="UniProtKB-SubCell"/>
</dbReference>
<dbReference type="AlphaFoldDB" id="A0A177D3E7"/>
<dbReference type="OMA" id="RYKLHVA"/>
<dbReference type="Proteomes" id="UP000077248">
    <property type="component" value="Unassembled WGS sequence"/>
</dbReference>
<gene>
    <name evidence="5" type="ORF">CC77DRAFT_594018</name>
</gene>
<keyword evidence="6" id="KW-1185">Reference proteome</keyword>
<feature type="compositionally biased region" description="Gly residues" evidence="3">
    <location>
        <begin position="1"/>
        <end position="10"/>
    </location>
</feature>
<comment type="subcellular location">
    <subcellularLocation>
        <location evidence="1">Nucleus</location>
    </subcellularLocation>
</comment>
<evidence type="ECO:0000256" key="1">
    <source>
        <dbReference type="ARBA" id="ARBA00004123"/>
    </source>
</evidence>
<dbReference type="InterPro" id="IPR019331">
    <property type="entry name" value="FAM192A/Fyv6_N"/>
</dbReference>
<feature type="region of interest" description="Disordered" evidence="3">
    <location>
        <begin position="1"/>
        <end position="45"/>
    </location>
</feature>
<feature type="compositionally biased region" description="Polar residues" evidence="3">
    <location>
        <begin position="171"/>
        <end position="185"/>
    </location>
</feature>
<evidence type="ECO:0000313" key="5">
    <source>
        <dbReference type="EMBL" id="OAG13777.1"/>
    </source>
</evidence>
<dbReference type="VEuPathDB" id="FungiDB:CC77DRAFT_594018"/>
<feature type="region of interest" description="Disordered" evidence="3">
    <location>
        <begin position="89"/>
        <end position="237"/>
    </location>
</feature>
<organism evidence="5 6">
    <name type="scientific">Alternaria alternata</name>
    <name type="common">Alternaria rot fungus</name>
    <name type="synonym">Torula alternata</name>
    <dbReference type="NCBI Taxonomy" id="5599"/>
    <lineage>
        <taxon>Eukaryota</taxon>
        <taxon>Fungi</taxon>
        <taxon>Dikarya</taxon>
        <taxon>Ascomycota</taxon>
        <taxon>Pezizomycotina</taxon>
        <taxon>Dothideomycetes</taxon>
        <taxon>Pleosporomycetidae</taxon>
        <taxon>Pleosporales</taxon>
        <taxon>Pleosporineae</taxon>
        <taxon>Pleosporaceae</taxon>
        <taxon>Alternaria</taxon>
        <taxon>Alternaria sect. Alternaria</taxon>
        <taxon>Alternaria alternata complex</taxon>
    </lineage>
</organism>
<dbReference type="EMBL" id="KV441506">
    <property type="protein sequence ID" value="OAG13777.1"/>
    <property type="molecule type" value="Genomic_DNA"/>
</dbReference>
<feature type="domain" description="FAM192A/Fyv6 N-terminal" evidence="4">
    <location>
        <begin position="5"/>
        <end position="108"/>
    </location>
</feature>
<dbReference type="InterPro" id="IPR039845">
    <property type="entry name" value="FAM192A"/>
</dbReference>
<dbReference type="PANTHER" id="PTHR13495:SF0">
    <property type="entry name" value="PSME3-INTERACTING PROTEIN"/>
    <property type="match status" value="1"/>
</dbReference>
<dbReference type="PANTHER" id="PTHR13495">
    <property type="entry name" value="NEFA-INTERACTING NUCLEAR PROTEIN NIP30"/>
    <property type="match status" value="1"/>
</dbReference>
<dbReference type="KEGG" id="aalt:CC77DRAFT_594018"/>